<organism evidence="2 3">
    <name type="scientific">Aspergillus indologenus CBS 114.80</name>
    <dbReference type="NCBI Taxonomy" id="1450541"/>
    <lineage>
        <taxon>Eukaryota</taxon>
        <taxon>Fungi</taxon>
        <taxon>Dikarya</taxon>
        <taxon>Ascomycota</taxon>
        <taxon>Pezizomycotina</taxon>
        <taxon>Eurotiomycetes</taxon>
        <taxon>Eurotiomycetidae</taxon>
        <taxon>Eurotiales</taxon>
        <taxon>Aspergillaceae</taxon>
        <taxon>Aspergillus</taxon>
        <taxon>Aspergillus subgen. Circumdati</taxon>
    </lineage>
</organism>
<feature type="compositionally biased region" description="Low complexity" evidence="1">
    <location>
        <begin position="71"/>
        <end position="87"/>
    </location>
</feature>
<proteinExistence type="predicted"/>
<dbReference type="Proteomes" id="UP000248817">
    <property type="component" value="Unassembled WGS sequence"/>
</dbReference>
<reference evidence="2 3" key="1">
    <citation type="submission" date="2018-02" db="EMBL/GenBank/DDBJ databases">
        <title>The genomes of Aspergillus section Nigri reveals drivers in fungal speciation.</title>
        <authorList>
            <consortium name="DOE Joint Genome Institute"/>
            <person name="Vesth T.C."/>
            <person name="Nybo J."/>
            <person name="Theobald S."/>
            <person name="Brandl J."/>
            <person name="Frisvad J.C."/>
            <person name="Nielsen K.F."/>
            <person name="Lyhne E.K."/>
            <person name="Kogle M.E."/>
            <person name="Kuo A."/>
            <person name="Riley R."/>
            <person name="Clum A."/>
            <person name="Nolan M."/>
            <person name="Lipzen A."/>
            <person name="Salamov A."/>
            <person name="Henrissat B."/>
            <person name="Wiebenga A."/>
            <person name="De vries R.P."/>
            <person name="Grigoriev I.V."/>
            <person name="Mortensen U.H."/>
            <person name="Andersen M.R."/>
            <person name="Baker S.E."/>
        </authorList>
    </citation>
    <scope>NUCLEOTIDE SEQUENCE [LARGE SCALE GENOMIC DNA]</scope>
    <source>
        <strain evidence="2 3">CBS 114.80</strain>
    </source>
</reference>
<feature type="compositionally biased region" description="Low complexity" evidence="1">
    <location>
        <begin position="21"/>
        <end position="48"/>
    </location>
</feature>
<dbReference type="EMBL" id="KZ825635">
    <property type="protein sequence ID" value="PYI25617.1"/>
    <property type="molecule type" value="Genomic_DNA"/>
</dbReference>
<dbReference type="CDD" id="cd15482">
    <property type="entry name" value="Sialidase_non-viral"/>
    <property type="match status" value="2"/>
</dbReference>
<dbReference type="InterPro" id="IPR036278">
    <property type="entry name" value="Sialidase_sf"/>
</dbReference>
<evidence type="ECO:0000313" key="3">
    <source>
        <dbReference type="Proteomes" id="UP000248817"/>
    </source>
</evidence>
<gene>
    <name evidence="2" type="ORF">BP00DRAFT_431081</name>
</gene>
<dbReference type="Gene3D" id="2.120.10.10">
    <property type="match status" value="1"/>
</dbReference>
<feature type="region of interest" description="Disordered" evidence="1">
    <location>
        <begin position="16"/>
        <end position="48"/>
    </location>
</feature>
<evidence type="ECO:0000256" key="1">
    <source>
        <dbReference type="SAM" id="MobiDB-lite"/>
    </source>
</evidence>
<dbReference type="PANTHER" id="PTHR38792:SF3">
    <property type="entry name" value="BNR_ASP-BOX REPEAT DOMAIN PROTEIN (AFU_ORTHOLOGUE AFUA_7G06430)-RELATED"/>
    <property type="match status" value="1"/>
</dbReference>
<evidence type="ECO:0000313" key="2">
    <source>
        <dbReference type="EMBL" id="PYI25617.1"/>
    </source>
</evidence>
<protein>
    <submittedName>
        <fullName evidence="2">Neuraminidase</fullName>
    </submittedName>
</protein>
<name>A0A2V5INZ0_9EURO</name>
<sequence>MPDFGHKILNKLGLHDHHDQQQQQQQPPQQQYYPPQQQYPGQQHYDQQQYGQYDQQQYGQYNQQQYNQQQYQYNQQQYGQQQQQQQPMGYPGHGHPRPNSHVHHDERSLTSQQGGTYPRLARLSDGSLLSSFTRFPGDGQRALVVARSTDGHRFEDIGEVTRGTGDTDNLFLLEVAPSVVLGAFRNHDHDPSGRPTHFRITVCRSHDGGHTWQFASQAAEKSGGDGLGVWEPFMRMGAGGEVQLTYSQEMAHNNQCTMLVTSTDQGSTWSAPQCLHGRDDNRRDGMNGIARTRDGGRDALVMVFETNTQGPMQIEGLISYDDGRSWGHRHVVYSPRDGHRHNAGAPQIASFADGSLAVVFMTDEDHQEVNWTKNACIKAVFAPPPVNGQIQWDPSATTICGESSHWPGVFGLDGHTVLATYECRGPKARAISLQ</sequence>
<dbReference type="PANTHER" id="PTHR38792">
    <property type="entry name" value="BNR/ASP-BOX REPEAT DOMAIN PROTEIN (AFU_ORTHOLOGUE AFUA_7G06430)-RELATED"/>
    <property type="match status" value="1"/>
</dbReference>
<accession>A0A2V5INZ0</accession>
<dbReference type="AlphaFoldDB" id="A0A2V5INZ0"/>
<dbReference type="SUPFAM" id="SSF50939">
    <property type="entry name" value="Sialidases"/>
    <property type="match status" value="1"/>
</dbReference>
<feature type="region of interest" description="Disordered" evidence="1">
    <location>
        <begin position="71"/>
        <end position="119"/>
    </location>
</feature>
<keyword evidence="3" id="KW-1185">Reference proteome</keyword>